<dbReference type="AlphaFoldDB" id="A0ABD1NAI8"/>
<evidence type="ECO:0000313" key="2">
    <source>
        <dbReference type="EMBL" id="KAL2345133.1"/>
    </source>
</evidence>
<reference evidence="2 3" key="1">
    <citation type="submission" date="2024-08" db="EMBL/GenBank/DDBJ databases">
        <title>Insights into the chromosomal genome structure of Flemingia macrophylla.</title>
        <authorList>
            <person name="Ding Y."/>
            <person name="Zhao Y."/>
            <person name="Bi W."/>
            <person name="Wu M."/>
            <person name="Zhao G."/>
            <person name="Gong Y."/>
            <person name="Li W."/>
            <person name="Zhang P."/>
        </authorList>
    </citation>
    <scope>NUCLEOTIDE SEQUENCE [LARGE SCALE GENOMIC DNA]</scope>
    <source>
        <strain evidence="2">DYQJB</strain>
        <tissue evidence="2">Leaf</tissue>
    </source>
</reference>
<dbReference type="EMBL" id="JBGMDY010000002">
    <property type="protein sequence ID" value="KAL2345133.1"/>
    <property type="molecule type" value="Genomic_DNA"/>
</dbReference>
<feature type="signal peptide" evidence="1">
    <location>
        <begin position="1"/>
        <end position="20"/>
    </location>
</feature>
<dbReference type="Proteomes" id="UP001603857">
    <property type="component" value="Unassembled WGS sequence"/>
</dbReference>
<evidence type="ECO:0000256" key="1">
    <source>
        <dbReference type="SAM" id="SignalP"/>
    </source>
</evidence>
<comment type="caution">
    <text evidence="2">The sequence shown here is derived from an EMBL/GenBank/DDBJ whole genome shotgun (WGS) entry which is preliminary data.</text>
</comment>
<organism evidence="2 3">
    <name type="scientific">Flemingia macrophylla</name>
    <dbReference type="NCBI Taxonomy" id="520843"/>
    <lineage>
        <taxon>Eukaryota</taxon>
        <taxon>Viridiplantae</taxon>
        <taxon>Streptophyta</taxon>
        <taxon>Embryophyta</taxon>
        <taxon>Tracheophyta</taxon>
        <taxon>Spermatophyta</taxon>
        <taxon>Magnoliopsida</taxon>
        <taxon>eudicotyledons</taxon>
        <taxon>Gunneridae</taxon>
        <taxon>Pentapetalae</taxon>
        <taxon>rosids</taxon>
        <taxon>fabids</taxon>
        <taxon>Fabales</taxon>
        <taxon>Fabaceae</taxon>
        <taxon>Papilionoideae</taxon>
        <taxon>50 kb inversion clade</taxon>
        <taxon>NPAAA clade</taxon>
        <taxon>indigoferoid/millettioid clade</taxon>
        <taxon>Phaseoleae</taxon>
        <taxon>Flemingia</taxon>
    </lineage>
</organism>
<sequence length="51" mass="5816">MSLKILVLFFCFWVCGKVETLGDLWLSESIRFSAFLSKVAAVWLTTTQEVT</sequence>
<protein>
    <submittedName>
        <fullName evidence="2">Uncharacterized protein</fullName>
    </submittedName>
</protein>
<gene>
    <name evidence="2" type="ORF">Fmac_006418</name>
</gene>
<keyword evidence="3" id="KW-1185">Reference proteome</keyword>
<keyword evidence="1" id="KW-0732">Signal</keyword>
<proteinExistence type="predicted"/>
<feature type="chain" id="PRO_5044849594" evidence="1">
    <location>
        <begin position="21"/>
        <end position="51"/>
    </location>
</feature>
<name>A0ABD1NAI8_9FABA</name>
<accession>A0ABD1NAI8</accession>
<evidence type="ECO:0000313" key="3">
    <source>
        <dbReference type="Proteomes" id="UP001603857"/>
    </source>
</evidence>